<protein>
    <submittedName>
        <fullName evidence="2">Uncharacterized protein</fullName>
    </submittedName>
</protein>
<evidence type="ECO:0000313" key="1">
    <source>
        <dbReference type="EMBL" id="CEK83804.1"/>
    </source>
</evidence>
<organism evidence="2">
    <name type="scientific">Arion vulgaris</name>
    <dbReference type="NCBI Taxonomy" id="1028688"/>
    <lineage>
        <taxon>Eukaryota</taxon>
        <taxon>Metazoa</taxon>
        <taxon>Spiralia</taxon>
        <taxon>Lophotrochozoa</taxon>
        <taxon>Mollusca</taxon>
        <taxon>Gastropoda</taxon>
        <taxon>Heterobranchia</taxon>
        <taxon>Euthyneura</taxon>
        <taxon>Panpulmonata</taxon>
        <taxon>Eupulmonata</taxon>
        <taxon>Stylommatophora</taxon>
        <taxon>Helicina</taxon>
        <taxon>Arionoidea</taxon>
        <taxon>Arionidae</taxon>
        <taxon>Arion</taxon>
    </lineage>
</organism>
<gene>
    <name evidence="2" type="primary">ORF139086</name>
    <name evidence="1" type="synonym">ORF139081</name>
</gene>
<dbReference type="AlphaFoldDB" id="A0A0B7AVA3"/>
<proteinExistence type="predicted"/>
<accession>A0A0B7AVA3</accession>
<sequence length="52" mass="6069">MLTYLCGDIGLELQLRTEYSEEAKIVECYHIFGLRKDNASNCRYLILPLETE</sequence>
<evidence type="ECO:0000313" key="2">
    <source>
        <dbReference type="EMBL" id="CEK83805.1"/>
    </source>
</evidence>
<dbReference type="EMBL" id="HACG01036940">
    <property type="protein sequence ID" value="CEK83805.1"/>
    <property type="molecule type" value="Transcribed_RNA"/>
</dbReference>
<dbReference type="EMBL" id="HACG01036939">
    <property type="protein sequence ID" value="CEK83804.1"/>
    <property type="molecule type" value="Transcribed_RNA"/>
</dbReference>
<name>A0A0B7AVA3_9EUPU</name>
<reference evidence="2" key="1">
    <citation type="submission" date="2014-12" db="EMBL/GenBank/DDBJ databases">
        <title>Insight into the proteome of Arion vulgaris.</title>
        <authorList>
            <person name="Aradska J."/>
            <person name="Bulat T."/>
            <person name="Smidak R."/>
            <person name="Sarate P."/>
            <person name="Gangsoo J."/>
            <person name="Sialana F."/>
            <person name="Bilban M."/>
            <person name="Lubec G."/>
        </authorList>
    </citation>
    <scope>NUCLEOTIDE SEQUENCE</scope>
    <source>
        <tissue evidence="2">Skin</tissue>
    </source>
</reference>